<dbReference type="AlphaFoldDB" id="A0A1H1Z3C9"/>
<name>A0A1H1Z3C9_9PSED</name>
<keyword evidence="2" id="KW-0812">Transmembrane</keyword>
<evidence type="ECO:0000313" key="4">
    <source>
        <dbReference type="Proteomes" id="UP000243359"/>
    </source>
</evidence>
<feature type="compositionally biased region" description="Polar residues" evidence="1">
    <location>
        <begin position="134"/>
        <end position="143"/>
    </location>
</feature>
<evidence type="ECO:0000256" key="2">
    <source>
        <dbReference type="SAM" id="Phobius"/>
    </source>
</evidence>
<keyword evidence="4" id="KW-1185">Reference proteome</keyword>
<proteinExistence type="predicted"/>
<dbReference type="OrthoDB" id="7030833at2"/>
<feature type="region of interest" description="Disordered" evidence="1">
    <location>
        <begin position="118"/>
        <end position="143"/>
    </location>
</feature>
<sequence length="214" mass="23600">MHADQEDAPLRHRTRRRHGWLLALTILGSTAAAAIVAPQWLKSRATPVAPLAAPSPAPITAAAAPPPLSAPVPLSRPAAPPPAQIHAYRPAPPADTAAPRQTTFNEHNYQPRPIINRLPAVRPATGERPRPRQKSVTRSAKWSWQTRDGSVRGTFKWRESGGRIDYASVCMNERRGSLRYRDCRKGAKATFARLCREHRDPAACHAENNYSALR</sequence>
<gene>
    <name evidence="3" type="ORF">SAMN05216221_4066</name>
</gene>
<dbReference type="Proteomes" id="UP000243359">
    <property type="component" value="Chromosome I"/>
</dbReference>
<keyword evidence="2" id="KW-0472">Membrane</keyword>
<feature type="region of interest" description="Disordered" evidence="1">
    <location>
        <begin position="75"/>
        <end position="99"/>
    </location>
</feature>
<feature type="transmembrane region" description="Helical" evidence="2">
    <location>
        <begin position="20"/>
        <end position="41"/>
    </location>
</feature>
<reference evidence="4" key="1">
    <citation type="submission" date="2016-10" db="EMBL/GenBank/DDBJ databases">
        <authorList>
            <person name="Varghese N."/>
            <person name="Submissions S."/>
        </authorList>
    </citation>
    <scope>NUCLEOTIDE SEQUENCE [LARGE SCALE GENOMIC DNA]</scope>
    <source>
        <strain evidence="4">KCTC 32247</strain>
    </source>
</reference>
<evidence type="ECO:0000313" key="3">
    <source>
        <dbReference type="EMBL" id="SDT28251.1"/>
    </source>
</evidence>
<dbReference type="RefSeq" id="WP_157719557.1">
    <property type="nucleotide sequence ID" value="NZ_LT629751.1"/>
</dbReference>
<keyword evidence="2" id="KW-1133">Transmembrane helix</keyword>
<organism evidence="3 4">
    <name type="scientific">Pseudomonas oryzae</name>
    <dbReference type="NCBI Taxonomy" id="1392877"/>
    <lineage>
        <taxon>Bacteria</taxon>
        <taxon>Pseudomonadati</taxon>
        <taxon>Pseudomonadota</taxon>
        <taxon>Gammaproteobacteria</taxon>
        <taxon>Pseudomonadales</taxon>
        <taxon>Pseudomonadaceae</taxon>
        <taxon>Pseudomonas</taxon>
    </lineage>
</organism>
<dbReference type="EMBL" id="LT629751">
    <property type="protein sequence ID" value="SDT28251.1"/>
    <property type="molecule type" value="Genomic_DNA"/>
</dbReference>
<evidence type="ECO:0000256" key="1">
    <source>
        <dbReference type="SAM" id="MobiDB-lite"/>
    </source>
</evidence>
<protein>
    <submittedName>
        <fullName evidence="3">Uncharacterized protein</fullName>
    </submittedName>
</protein>
<accession>A0A1H1Z3C9</accession>